<reference evidence="1 2" key="1">
    <citation type="submission" date="2017-05" db="EMBL/GenBank/DDBJ databases">
        <authorList>
            <person name="Varghese N."/>
            <person name="Submissions S."/>
        </authorList>
    </citation>
    <scope>NUCLEOTIDE SEQUENCE [LARGE SCALE GENOMIC DNA]</scope>
    <source>
        <strain evidence="1 2">SM16</strain>
    </source>
</reference>
<dbReference type="Proteomes" id="UP001157910">
    <property type="component" value="Unassembled WGS sequence"/>
</dbReference>
<organism evidence="1 2">
    <name type="scientific">Novosphingobium panipatense</name>
    <dbReference type="NCBI Taxonomy" id="428991"/>
    <lineage>
        <taxon>Bacteria</taxon>
        <taxon>Pseudomonadati</taxon>
        <taxon>Pseudomonadota</taxon>
        <taxon>Alphaproteobacteria</taxon>
        <taxon>Sphingomonadales</taxon>
        <taxon>Sphingomonadaceae</taxon>
        <taxon>Novosphingobium</taxon>
    </lineage>
</organism>
<evidence type="ECO:0000313" key="2">
    <source>
        <dbReference type="Proteomes" id="UP001157910"/>
    </source>
</evidence>
<gene>
    <name evidence="1" type="ORF">SAMN06296065_11168</name>
</gene>
<protein>
    <recommendedName>
        <fullName evidence="3">MarR family transcriptional regulator</fullName>
    </recommendedName>
</protein>
<name>A0ABY1QTF5_9SPHN</name>
<evidence type="ECO:0000313" key="1">
    <source>
        <dbReference type="EMBL" id="SMP78649.1"/>
    </source>
</evidence>
<keyword evidence="2" id="KW-1185">Reference proteome</keyword>
<dbReference type="EMBL" id="FXUI01000011">
    <property type="protein sequence ID" value="SMP78649.1"/>
    <property type="molecule type" value="Genomic_DNA"/>
</dbReference>
<comment type="caution">
    <text evidence="1">The sequence shown here is derived from an EMBL/GenBank/DDBJ whole genome shotgun (WGS) entry which is preliminary data.</text>
</comment>
<dbReference type="RefSeq" id="WP_283406851.1">
    <property type="nucleotide sequence ID" value="NZ_FXUI01000011.1"/>
</dbReference>
<accession>A0ABY1QTF5</accession>
<proteinExistence type="predicted"/>
<evidence type="ECO:0008006" key="3">
    <source>
        <dbReference type="Google" id="ProtNLM"/>
    </source>
</evidence>
<sequence length="376" mass="40956">MSYIDESLGMEAVEWSGRAMYALGQLEGSLRHLSSAARRIFAGKLLKACLMIALRQEGHAFTHTRFHAWFAGLATLSDAAPRNGRPPRAVCLAILTELGHSPWEPLSGLALSLREAFLAPQDFASPEAHQEAFQVVREAGALTARLVSQLSLGNPSPVVVLRRLQKEMKESLQFAPRKPEPDLKRPLDLNAECGLSPPLWALDLFVGQWLGSSGGWLPALPCPGLVRARPDGWDARPSIPEATNLLEAISTLLDLLAEASKQAQFIEPRPPQFRSSSRAPDLFALIAGFGPLRSSQLETMLSASRLGIRSMTSALEEAHLIDRRRIAGSHLFEARSHLERSSSVAVISEAAFSPAALDEFEASLAALDRLLPDEKD</sequence>